<evidence type="ECO:0000256" key="2">
    <source>
        <dbReference type="ARBA" id="ARBA00010142"/>
    </source>
</evidence>
<dbReference type="VEuPathDB" id="AmoebaDB:EIN_322010"/>
<dbReference type="KEGG" id="eiv:EIN_322010"/>
<keyword evidence="4" id="KW-1003">Cell membrane</keyword>
<accession>A0A0A1UCW1</accession>
<comment type="subcellular location">
    <subcellularLocation>
        <location evidence="1">Cell membrane</location>
    </subcellularLocation>
</comment>
<keyword evidence="6" id="KW-0378">Hydrolase</keyword>
<dbReference type="NCBIfam" id="TIGR00231">
    <property type="entry name" value="small_GTP"/>
    <property type="match status" value="1"/>
</dbReference>
<dbReference type="PROSITE" id="PS51421">
    <property type="entry name" value="RAS"/>
    <property type="match status" value="1"/>
</dbReference>
<organism evidence="9 10">
    <name type="scientific">Entamoeba invadens IP1</name>
    <dbReference type="NCBI Taxonomy" id="370355"/>
    <lineage>
        <taxon>Eukaryota</taxon>
        <taxon>Amoebozoa</taxon>
        <taxon>Evosea</taxon>
        <taxon>Archamoebae</taxon>
        <taxon>Mastigamoebida</taxon>
        <taxon>Entamoebidae</taxon>
        <taxon>Entamoeba</taxon>
    </lineage>
</organism>
<keyword evidence="10" id="KW-1185">Reference proteome</keyword>
<evidence type="ECO:0000256" key="3">
    <source>
        <dbReference type="ARBA" id="ARBA00011984"/>
    </source>
</evidence>
<evidence type="ECO:0000256" key="6">
    <source>
        <dbReference type="ARBA" id="ARBA00022801"/>
    </source>
</evidence>
<dbReference type="InterPro" id="IPR027417">
    <property type="entry name" value="P-loop_NTPase"/>
</dbReference>
<keyword evidence="7" id="KW-0342">GTP-binding</keyword>
<gene>
    <name evidence="9" type="ORF">EIN_322010</name>
</gene>
<dbReference type="SMART" id="SM00173">
    <property type="entry name" value="RAS"/>
    <property type="match status" value="1"/>
</dbReference>
<dbReference type="InterPro" id="IPR020849">
    <property type="entry name" value="Small_GTPase_Ras-type"/>
</dbReference>
<dbReference type="FunFam" id="3.40.50.300:FF:000343">
    <property type="entry name" value="Ras family gtpase"/>
    <property type="match status" value="1"/>
</dbReference>
<proteinExistence type="inferred from homology"/>
<dbReference type="Proteomes" id="UP000014680">
    <property type="component" value="Unassembled WGS sequence"/>
</dbReference>
<keyword evidence="5" id="KW-0547">Nucleotide-binding</keyword>
<name>A0A0A1UCW1_ENTIV</name>
<dbReference type="PRINTS" id="PR00449">
    <property type="entry name" value="RASTRNSFRMNG"/>
</dbReference>
<dbReference type="SMART" id="SM00174">
    <property type="entry name" value="RHO"/>
    <property type="match status" value="1"/>
</dbReference>
<dbReference type="EMBL" id="KB206257">
    <property type="protein sequence ID" value="ELP93748.1"/>
    <property type="molecule type" value="Genomic_DNA"/>
</dbReference>
<evidence type="ECO:0000256" key="4">
    <source>
        <dbReference type="ARBA" id="ARBA00022475"/>
    </source>
</evidence>
<protein>
    <recommendedName>
        <fullName evidence="3">small monomeric GTPase</fullName>
        <ecNumber evidence="3">3.6.5.2</ecNumber>
    </recommendedName>
</protein>
<dbReference type="EC" id="3.6.5.2" evidence="3"/>
<dbReference type="GeneID" id="14892714"/>
<dbReference type="SMART" id="SM00175">
    <property type="entry name" value="RAB"/>
    <property type="match status" value="1"/>
</dbReference>
<dbReference type="GO" id="GO:0005886">
    <property type="term" value="C:plasma membrane"/>
    <property type="evidence" value="ECO:0007669"/>
    <property type="project" value="UniProtKB-SubCell"/>
</dbReference>
<comment type="similarity">
    <text evidence="2">Belongs to the small GTPase superfamily. Rho family.</text>
</comment>
<evidence type="ECO:0000256" key="5">
    <source>
        <dbReference type="ARBA" id="ARBA00022741"/>
    </source>
</evidence>
<dbReference type="GO" id="GO:0005525">
    <property type="term" value="F:GTP binding"/>
    <property type="evidence" value="ECO:0007669"/>
    <property type="project" value="UniProtKB-KW"/>
</dbReference>
<dbReference type="AlphaFoldDB" id="A0A0A1UCW1"/>
<dbReference type="Gene3D" id="3.40.50.300">
    <property type="entry name" value="P-loop containing nucleotide triphosphate hydrolases"/>
    <property type="match status" value="1"/>
</dbReference>
<dbReference type="Pfam" id="PF00071">
    <property type="entry name" value="Ras"/>
    <property type="match status" value="1"/>
</dbReference>
<keyword evidence="8" id="KW-0472">Membrane</keyword>
<evidence type="ECO:0000313" key="9">
    <source>
        <dbReference type="EMBL" id="ELP93748.1"/>
    </source>
</evidence>
<dbReference type="PANTHER" id="PTHR24070">
    <property type="entry name" value="RAS, DI-RAS, AND RHEB FAMILY MEMBERS OF SMALL GTPASE SUPERFAMILY"/>
    <property type="match status" value="1"/>
</dbReference>
<dbReference type="InterPro" id="IPR001806">
    <property type="entry name" value="Small_GTPase"/>
</dbReference>
<dbReference type="InterPro" id="IPR005225">
    <property type="entry name" value="Small_GTP-bd"/>
</dbReference>
<dbReference type="OMA" id="FRRKQRH"/>
<dbReference type="OrthoDB" id="5976022at2759"/>
<sequence>MSQSVKIVMLGGGAVGKSALTVQEVSGHFLSIYDPTIEDSYRTSISIDGNIYTLEILDTAGQEEYMALRDSYIRGGDGYVLVYSITSQSSFLEANAVREQIYRILDMEYTQHIPIILVGNKCDLESERRIQSKEAQNIANEWKISFIECSAKNKINVTELFQMICKDVVATRESKRIEDEKSMVGEVCQKGKKTKHMKNKCNIF</sequence>
<dbReference type="RefSeq" id="XP_004260519.1">
    <property type="nucleotide sequence ID" value="XM_004260471.1"/>
</dbReference>
<dbReference type="GO" id="GO:0003925">
    <property type="term" value="F:G protein activity"/>
    <property type="evidence" value="ECO:0007669"/>
    <property type="project" value="UniProtKB-EC"/>
</dbReference>
<evidence type="ECO:0000256" key="8">
    <source>
        <dbReference type="ARBA" id="ARBA00023136"/>
    </source>
</evidence>
<dbReference type="SUPFAM" id="SSF52540">
    <property type="entry name" value="P-loop containing nucleoside triphosphate hydrolases"/>
    <property type="match status" value="1"/>
</dbReference>
<evidence type="ECO:0000256" key="7">
    <source>
        <dbReference type="ARBA" id="ARBA00023134"/>
    </source>
</evidence>
<dbReference type="PROSITE" id="PS51420">
    <property type="entry name" value="RHO"/>
    <property type="match status" value="1"/>
</dbReference>
<dbReference type="PROSITE" id="PS51419">
    <property type="entry name" value="RAB"/>
    <property type="match status" value="1"/>
</dbReference>
<evidence type="ECO:0000256" key="1">
    <source>
        <dbReference type="ARBA" id="ARBA00004236"/>
    </source>
</evidence>
<evidence type="ECO:0000313" key="10">
    <source>
        <dbReference type="Proteomes" id="UP000014680"/>
    </source>
</evidence>
<dbReference type="GO" id="GO:0007165">
    <property type="term" value="P:signal transduction"/>
    <property type="evidence" value="ECO:0007669"/>
    <property type="project" value="InterPro"/>
</dbReference>
<reference evidence="9 10" key="1">
    <citation type="submission" date="2012-10" db="EMBL/GenBank/DDBJ databases">
        <authorList>
            <person name="Zafar N."/>
            <person name="Inman J."/>
            <person name="Hall N."/>
            <person name="Lorenzi H."/>
            <person name="Caler E."/>
        </authorList>
    </citation>
    <scope>NUCLEOTIDE SEQUENCE [LARGE SCALE GENOMIC DNA]</scope>
    <source>
        <strain evidence="9 10">IP1</strain>
    </source>
</reference>
<dbReference type="CDD" id="cd00876">
    <property type="entry name" value="Ras"/>
    <property type="match status" value="1"/>
</dbReference>